<feature type="domain" description="DDH" evidence="1">
    <location>
        <begin position="10"/>
        <end position="165"/>
    </location>
</feature>
<dbReference type="InterPro" id="IPR038763">
    <property type="entry name" value="DHH_sf"/>
</dbReference>
<dbReference type="InterPro" id="IPR001667">
    <property type="entry name" value="DDH_dom"/>
</dbReference>
<dbReference type="Pfam" id="PF02272">
    <property type="entry name" value="DHHA1"/>
    <property type="match status" value="1"/>
</dbReference>
<proteinExistence type="predicted"/>
<evidence type="ECO:0000313" key="3">
    <source>
        <dbReference type="EMBL" id="HIT47791.1"/>
    </source>
</evidence>
<reference evidence="3" key="1">
    <citation type="submission" date="2020-10" db="EMBL/GenBank/DDBJ databases">
        <authorList>
            <person name="Gilroy R."/>
        </authorList>
    </citation>
    <scope>NUCLEOTIDE SEQUENCE</scope>
    <source>
        <strain evidence="3">ChiHecec2B26-709</strain>
    </source>
</reference>
<dbReference type="Proteomes" id="UP000886881">
    <property type="component" value="Unassembled WGS sequence"/>
</dbReference>
<dbReference type="Gene3D" id="3.90.1640.10">
    <property type="entry name" value="inorganic pyrophosphatase (n-terminal core)"/>
    <property type="match status" value="1"/>
</dbReference>
<dbReference type="SUPFAM" id="SSF64182">
    <property type="entry name" value="DHH phosphoesterases"/>
    <property type="match status" value="1"/>
</dbReference>
<evidence type="ECO:0000313" key="4">
    <source>
        <dbReference type="Proteomes" id="UP000886881"/>
    </source>
</evidence>
<dbReference type="EMBL" id="DVLC01000143">
    <property type="protein sequence ID" value="HIT47791.1"/>
    <property type="molecule type" value="Genomic_DNA"/>
</dbReference>
<evidence type="ECO:0000259" key="2">
    <source>
        <dbReference type="Pfam" id="PF02272"/>
    </source>
</evidence>
<dbReference type="GO" id="GO:0003676">
    <property type="term" value="F:nucleic acid binding"/>
    <property type="evidence" value="ECO:0007669"/>
    <property type="project" value="InterPro"/>
</dbReference>
<feature type="domain" description="DHHA1" evidence="2">
    <location>
        <begin position="247"/>
        <end position="318"/>
    </location>
</feature>
<dbReference type="AlphaFoldDB" id="A0A9D1GP77"/>
<comment type="caution">
    <text evidence="3">The sequence shown here is derived from an EMBL/GenBank/DDBJ whole genome shotgun (WGS) entry which is preliminary data.</text>
</comment>
<protein>
    <submittedName>
        <fullName evidence="3">DHH family phosphoesterase</fullName>
    </submittedName>
</protein>
<dbReference type="Pfam" id="PF01368">
    <property type="entry name" value="DHH"/>
    <property type="match status" value="1"/>
</dbReference>
<evidence type="ECO:0000259" key="1">
    <source>
        <dbReference type="Pfam" id="PF01368"/>
    </source>
</evidence>
<organism evidence="3 4">
    <name type="scientific">Candidatus Cryptobacteroides merdipullorum</name>
    <dbReference type="NCBI Taxonomy" id="2840771"/>
    <lineage>
        <taxon>Bacteria</taxon>
        <taxon>Pseudomonadati</taxon>
        <taxon>Bacteroidota</taxon>
        <taxon>Bacteroidia</taxon>
        <taxon>Bacteroidales</taxon>
        <taxon>Candidatus Cryptobacteroides</taxon>
    </lineage>
</organism>
<dbReference type="PANTHER" id="PTHR47618">
    <property type="entry name" value="BIFUNCTIONAL OLIGORIBONUCLEASE AND PAP PHOSPHATASE NRNA"/>
    <property type="match status" value="1"/>
</dbReference>
<dbReference type="PANTHER" id="PTHR47618:SF1">
    <property type="entry name" value="BIFUNCTIONAL OLIGORIBONUCLEASE AND PAP PHOSPHATASE NRNA"/>
    <property type="match status" value="1"/>
</dbReference>
<dbReference type="InterPro" id="IPR003156">
    <property type="entry name" value="DHHA1_dom"/>
</dbReference>
<accession>A0A9D1GP77</accession>
<sequence>MDALFGMSSKIGLTVHIHPDGDALGSGVALLRYLRNYRRRDAVLLLPDVYPDYLRFIVGDDEVVVAADAPETAAASLSACDLLVCLDHNSPGRTGALEAAVRACTAPKVLIDHHLDPETADYELVFSEIEVSSTCELLFDILSEMPDIRAAGRFPVEIGTPLMAGMTTDTNNFANSVFPGTFRMASELLSAGVDRDSVLFMLYNQYRENRFRAMGCFLSEKLTLLPGGVAYAVFDRETEERFCLAEGDTEGFVNLPLGIAGVRVSVFLKEDDGFFRVSVRSTGDCSASDFAREYFHGGGHFHAAGGRLYFPDDIPGAADASAYIETSAARFLQVSAPSKN</sequence>
<gene>
    <name evidence="3" type="ORF">IAC35_08065</name>
</gene>
<dbReference type="InterPro" id="IPR051319">
    <property type="entry name" value="Oligoribo/pAp-PDE_c-di-AMP_PDE"/>
</dbReference>
<dbReference type="Gene3D" id="3.10.310.30">
    <property type="match status" value="1"/>
</dbReference>
<name>A0A9D1GP77_9BACT</name>
<reference evidence="3" key="2">
    <citation type="journal article" date="2021" name="PeerJ">
        <title>Extensive microbial diversity within the chicken gut microbiome revealed by metagenomics and culture.</title>
        <authorList>
            <person name="Gilroy R."/>
            <person name="Ravi A."/>
            <person name="Getino M."/>
            <person name="Pursley I."/>
            <person name="Horton D.L."/>
            <person name="Alikhan N.F."/>
            <person name="Baker D."/>
            <person name="Gharbi K."/>
            <person name="Hall N."/>
            <person name="Watson M."/>
            <person name="Adriaenssens E.M."/>
            <person name="Foster-Nyarko E."/>
            <person name="Jarju S."/>
            <person name="Secka A."/>
            <person name="Antonio M."/>
            <person name="Oren A."/>
            <person name="Chaudhuri R.R."/>
            <person name="La Ragione R."/>
            <person name="Hildebrand F."/>
            <person name="Pallen M.J."/>
        </authorList>
    </citation>
    <scope>NUCLEOTIDE SEQUENCE</scope>
    <source>
        <strain evidence="3">ChiHecec2B26-709</strain>
    </source>
</reference>